<dbReference type="NCBIfam" id="TIGR02893">
    <property type="entry name" value="spore_yabQ"/>
    <property type="match status" value="1"/>
</dbReference>
<keyword evidence="1" id="KW-0472">Membrane</keyword>
<dbReference type="Pfam" id="PF09578">
    <property type="entry name" value="Spore_YabQ"/>
    <property type="match status" value="1"/>
</dbReference>
<dbReference type="InterPro" id="IPR019074">
    <property type="entry name" value="YabQ"/>
</dbReference>
<keyword evidence="1" id="KW-0812">Transmembrane</keyword>
<feature type="transmembrane region" description="Helical" evidence="1">
    <location>
        <begin position="124"/>
        <end position="145"/>
    </location>
</feature>
<feature type="transmembrane region" description="Helical" evidence="1">
    <location>
        <begin position="23"/>
        <end position="43"/>
    </location>
</feature>
<reference evidence="3" key="1">
    <citation type="submission" date="2017-11" db="EMBL/GenBank/DDBJ databases">
        <title>Complete Genome Sequence of Kyrpidia sp. Strain EA-1, a thermophilic, hydrogen-oxidizing Bacterium, isolated from the Azores.</title>
        <authorList>
            <person name="Reiner J.E."/>
            <person name="Lapp C.J."/>
            <person name="Bunk B."/>
            <person name="Gescher J."/>
        </authorList>
    </citation>
    <scope>NUCLEOTIDE SEQUENCE [LARGE SCALE GENOMIC DNA]</scope>
    <source>
        <strain evidence="3">EA-1</strain>
    </source>
</reference>
<protein>
    <recommendedName>
        <fullName evidence="4">Spore cortex biosynthesis protein YabQ</fullName>
    </recommendedName>
</protein>
<evidence type="ECO:0000313" key="2">
    <source>
        <dbReference type="EMBL" id="ATY83637.1"/>
    </source>
</evidence>
<evidence type="ECO:0000313" key="3">
    <source>
        <dbReference type="Proteomes" id="UP000231932"/>
    </source>
</evidence>
<feature type="transmembrane region" description="Helical" evidence="1">
    <location>
        <begin position="55"/>
        <end position="78"/>
    </location>
</feature>
<evidence type="ECO:0000256" key="1">
    <source>
        <dbReference type="SAM" id="Phobius"/>
    </source>
</evidence>
<organism evidence="2 3">
    <name type="scientific">Kyrpidia spormannii</name>
    <dbReference type="NCBI Taxonomy" id="2055160"/>
    <lineage>
        <taxon>Bacteria</taxon>
        <taxon>Bacillati</taxon>
        <taxon>Bacillota</taxon>
        <taxon>Bacilli</taxon>
        <taxon>Bacillales</taxon>
        <taxon>Alicyclobacillaceae</taxon>
        <taxon>Kyrpidia</taxon>
    </lineage>
</organism>
<keyword evidence="1" id="KW-1133">Transmembrane helix</keyword>
<dbReference type="AlphaFoldDB" id="A0A2K8N3Y0"/>
<feature type="transmembrane region" description="Helical" evidence="1">
    <location>
        <begin position="84"/>
        <end position="103"/>
    </location>
</feature>
<gene>
    <name evidence="2" type="ORF">CVV65_00445</name>
</gene>
<name>A0A2K8N3Y0_9BACL</name>
<proteinExistence type="predicted"/>
<accession>A0A2K8N3Y0</accession>
<evidence type="ECO:0008006" key="4">
    <source>
        <dbReference type="Google" id="ProtNLM"/>
    </source>
</evidence>
<dbReference type="EMBL" id="CP024955">
    <property type="protein sequence ID" value="ATY83637.1"/>
    <property type="molecule type" value="Genomic_DNA"/>
</dbReference>
<keyword evidence="3" id="KW-1185">Reference proteome</keyword>
<feature type="transmembrane region" description="Helical" evidence="1">
    <location>
        <begin position="151"/>
        <end position="171"/>
    </location>
</feature>
<dbReference type="Proteomes" id="UP000231932">
    <property type="component" value="Chromosome"/>
</dbReference>
<dbReference type="KEGG" id="kyr:CVV65_00445"/>
<sequence length="210" mass="23611">MADQAVSLIPGRGGREMPLQGQWLVVAALAGCGAALGAGYDLYNTILQGRRGWRWLIPLADVAFWAAALAGVFWVLLVTSDGEMRLSFFAVMGLGFGLYRVWFHPMVVRSVEGIVRVLTYCARVGYRLWMIAVWQPVLGIFRLVIRTLEGILHILSLFENIILWPLGFVAARVQKRLKTKDPTKSAERSRGIRGLWSWIGRWIKRSVKKG</sequence>